<dbReference type="PANTHER" id="PTHR43706:SF47">
    <property type="entry name" value="EXTERNAL NADH-UBIQUINONE OXIDOREDUCTASE 1, MITOCHONDRIAL-RELATED"/>
    <property type="match status" value="1"/>
</dbReference>
<dbReference type="GO" id="GO:0050136">
    <property type="term" value="F:NADH dehydrogenase (quinone) (non-electrogenic) activity"/>
    <property type="evidence" value="ECO:0007669"/>
    <property type="project" value="UniProtKB-EC"/>
</dbReference>
<keyword evidence="12" id="KW-1185">Reference proteome</keyword>
<comment type="catalytic activity">
    <reaction evidence="8">
        <text>a quinone + NADH + H(+) = a quinol + NAD(+)</text>
        <dbReference type="Rhea" id="RHEA:46160"/>
        <dbReference type="ChEBI" id="CHEBI:15378"/>
        <dbReference type="ChEBI" id="CHEBI:24646"/>
        <dbReference type="ChEBI" id="CHEBI:57540"/>
        <dbReference type="ChEBI" id="CHEBI:57945"/>
        <dbReference type="ChEBI" id="CHEBI:132124"/>
        <dbReference type="EC" id="1.6.5.9"/>
    </reaction>
</comment>
<evidence type="ECO:0000313" key="12">
    <source>
        <dbReference type="Proteomes" id="UP000184295"/>
    </source>
</evidence>
<accession>A0A1M4TWF6</accession>
<evidence type="ECO:0000256" key="8">
    <source>
        <dbReference type="ARBA" id="ARBA00047599"/>
    </source>
</evidence>
<keyword evidence="5" id="KW-0809">Transit peptide</keyword>
<evidence type="ECO:0000256" key="2">
    <source>
        <dbReference type="ARBA" id="ARBA00012637"/>
    </source>
</evidence>
<keyword evidence="7" id="KW-0520">NAD</keyword>
<evidence type="ECO:0000256" key="7">
    <source>
        <dbReference type="ARBA" id="ARBA00023027"/>
    </source>
</evidence>
<evidence type="ECO:0000256" key="1">
    <source>
        <dbReference type="ARBA" id="ARBA00005272"/>
    </source>
</evidence>
<evidence type="ECO:0000259" key="10">
    <source>
        <dbReference type="Pfam" id="PF22366"/>
    </source>
</evidence>
<evidence type="ECO:0000256" key="4">
    <source>
        <dbReference type="ARBA" id="ARBA00022827"/>
    </source>
</evidence>
<keyword evidence="3" id="KW-0285">Flavoprotein</keyword>
<dbReference type="PANTHER" id="PTHR43706">
    <property type="entry name" value="NADH DEHYDROGENASE"/>
    <property type="match status" value="1"/>
</dbReference>
<dbReference type="SUPFAM" id="SSF51905">
    <property type="entry name" value="FAD/NAD(P)-binding domain"/>
    <property type="match status" value="1"/>
</dbReference>
<dbReference type="OrthoDB" id="9781621at2"/>
<dbReference type="Pfam" id="PF07992">
    <property type="entry name" value="Pyr_redox_2"/>
    <property type="match status" value="1"/>
</dbReference>
<dbReference type="RefSeq" id="WP_084660164.1">
    <property type="nucleotide sequence ID" value="NZ_FQUL01000007.1"/>
</dbReference>
<feature type="domain" description="External alternative NADH-ubiquinone oxidoreductase-like C-terminal" evidence="10">
    <location>
        <begin position="363"/>
        <end position="415"/>
    </location>
</feature>
<dbReference type="STRING" id="1121881.SAMN02745225_00746"/>
<evidence type="ECO:0000256" key="3">
    <source>
        <dbReference type="ARBA" id="ARBA00022630"/>
    </source>
</evidence>
<dbReference type="Gene3D" id="3.50.50.100">
    <property type="match status" value="1"/>
</dbReference>
<evidence type="ECO:0000259" key="9">
    <source>
        <dbReference type="Pfam" id="PF07992"/>
    </source>
</evidence>
<dbReference type="PRINTS" id="PR00368">
    <property type="entry name" value="FADPNR"/>
</dbReference>
<dbReference type="InterPro" id="IPR036188">
    <property type="entry name" value="FAD/NAD-bd_sf"/>
</dbReference>
<evidence type="ECO:0000313" key="11">
    <source>
        <dbReference type="EMBL" id="SHE48762.1"/>
    </source>
</evidence>
<dbReference type="AlphaFoldDB" id="A0A1M4TWF6"/>
<dbReference type="InterPro" id="IPR054585">
    <property type="entry name" value="NDH2-like_C"/>
</dbReference>
<dbReference type="InterPro" id="IPR023753">
    <property type="entry name" value="FAD/NAD-binding_dom"/>
</dbReference>
<dbReference type="Proteomes" id="UP000184295">
    <property type="component" value="Unassembled WGS sequence"/>
</dbReference>
<comment type="similarity">
    <text evidence="1">Belongs to the NADH dehydrogenase family.</text>
</comment>
<feature type="domain" description="FAD/NAD(P)-binding" evidence="9">
    <location>
        <begin position="23"/>
        <end position="338"/>
    </location>
</feature>
<sequence length="430" mass="47031">MNWPLFRTKDDTRGLEELNTDRKKVVIVGAGFAGLSAIETLHDKNFDVLLIDRHNFATFQPLLYQVATAGLNPGDVSFPIRTLLRKYPKVRFRQGELVKITPESNLIELEDGSRIGYDYLILAFGATSNYFGIKGAAEYSHAIYTLDDAIEVRNRIFHQFEKAAAHGISDGCLTFVVVGGGATGVEMAGASAELCDRALRTDYTSIPRSLVRVILVEQRSKVLEVFDEALSEYALEELRRRKVEVMLGSTVDEITPDTVHLKGGVEIPYGILIWAAGVGAPPLASTLGLPQGRGGRIVVNPDLRVADHENIFAVGDIAAATSGDELVPQLAQPALQEGRHAGLQIINLAQDLPTSAFSYKDRGIMATIGRRAAVAQLKGGIDLTGWLAWMAWLVLHLITLLGVRNKLSVLINWLWHYVSWGKGPRVILGG</sequence>
<proteinExistence type="inferred from homology"/>
<evidence type="ECO:0000256" key="5">
    <source>
        <dbReference type="ARBA" id="ARBA00022946"/>
    </source>
</evidence>
<keyword evidence="4" id="KW-0274">FAD</keyword>
<organism evidence="11 12">
    <name type="scientific">Ferrithrix thermotolerans DSM 19514</name>
    <dbReference type="NCBI Taxonomy" id="1121881"/>
    <lineage>
        <taxon>Bacteria</taxon>
        <taxon>Bacillati</taxon>
        <taxon>Actinomycetota</taxon>
        <taxon>Acidimicrobiia</taxon>
        <taxon>Acidimicrobiales</taxon>
        <taxon>Acidimicrobiaceae</taxon>
        <taxon>Ferrithrix</taxon>
    </lineage>
</organism>
<protein>
    <recommendedName>
        <fullName evidence="2">NADH:ubiquinone reductase (non-electrogenic)</fullName>
        <ecNumber evidence="2">1.6.5.9</ecNumber>
    </recommendedName>
</protein>
<dbReference type="Pfam" id="PF22366">
    <property type="entry name" value="NDH2_C"/>
    <property type="match status" value="1"/>
</dbReference>
<keyword evidence="6" id="KW-0560">Oxidoreductase</keyword>
<reference evidence="12" key="1">
    <citation type="submission" date="2016-11" db="EMBL/GenBank/DDBJ databases">
        <authorList>
            <person name="Varghese N."/>
            <person name="Submissions S."/>
        </authorList>
    </citation>
    <scope>NUCLEOTIDE SEQUENCE [LARGE SCALE GENOMIC DNA]</scope>
    <source>
        <strain evidence="12">DSM 19514</strain>
    </source>
</reference>
<name>A0A1M4TWF6_9ACTN</name>
<dbReference type="PRINTS" id="PR00411">
    <property type="entry name" value="PNDRDTASEI"/>
</dbReference>
<dbReference type="EMBL" id="FQUL01000007">
    <property type="protein sequence ID" value="SHE48762.1"/>
    <property type="molecule type" value="Genomic_DNA"/>
</dbReference>
<evidence type="ECO:0000256" key="6">
    <source>
        <dbReference type="ARBA" id="ARBA00023002"/>
    </source>
</evidence>
<dbReference type="InterPro" id="IPR045024">
    <property type="entry name" value="NDH-2"/>
</dbReference>
<dbReference type="EC" id="1.6.5.9" evidence="2"/>
<gene>
    <name evidence="11" type="ORF">SAMN02745225_00746</name>
</gene>